<keyword evidence="2" id="KW-1185">Reference proteome</keyword>
<proteinExistence type="predicted"/>
<evidence type="ECO:0000313" key="1">
    <source>
        <dbReference type="EMBL" id="MEQ3551752.1"/>
    </source>
</evidence>
<sequence length="728" mass="80881">MHDDKIPDVYAECLKVDEVDYLRNDHAVEGLRRIKQAHERATPIVYPLSSKPRDQYGRHVEVVNLALDDPWRQAYLAVLGNLPEQPEPRFVDQYDLLEGLSYDQFIPIERVEAQGSLGDLVDRLQARNRLTPRQLSTLYLAHGMKPDTSYLGAAPTFPSRHAIRRAVGPNIVVVLGPGSVDDLAYLWNLRAAHGDHYTMPIGIPFELLSEDAISFLQEPGRAAMFGFAGGKIHLTSWSLPSEAVLKRVPRQSNPFVEPRELFTFGPSAGRHGSQITFWSSGRTSLMPLLEAEGDVLSAVAGSFRGGTLTLDVRLSEYPLPSDETMRGVEFGPTFRGGAAQVRVHELRRKETVDVAWPSAWTSLEAVARTRGLSVSSSDPGTAALSIVHSLGGIDQIRWLLHEPLIDLFYRIAERSGMAYWKDRWRKAEAALRSRGVAEADLEAVALTHGRDDLAIAPSGEGREIGFDKFKAALAGRPEAAKHWVAWAERKHLLVRGTTVKCPDCKASTWLPMSSLPPPVGCVGCGREIDQPYGADLLKFTYRLGESLRRVLEMDCLGHLFALHWFWRVFGGRGTLVGGHPGVTFKDRASKRDIGEADVALLFSDGSLVPLEVKRTVRGLGAEAIELMDTLRDRLGSSWDAFAITQPASECTAAAAFRRQMPDLPRFMMSYDQLLDPHPVVALGADPFEWDPNGQERTSRRQKEFIQRVVQGNLDKPYDFVSASLLREE</sequence>
<evidence type="ECO:0000313" key="2">
    <source>
        <dbReference type="Proteomes" id="UP001494902"/>
    </source>
</evidence>
<comment type="caution">
    <text evidence="1">The sequence shown here is derived from an EMBL/GenBank/DDBJ whole genome shotgun (WGS) entry which is preliminary data.</text>
</comment>
<protein>
    <recommendedName>
        <fullName evidence="3">REase associating with pPIWI RE domain-containing protein</fullName>
    </recommendedName>
</protein>
<gene>
    <name evidence="1" type="ORF">WIS52_14860</name>
</gene>
<name>A0ABV1KDQ0_9PSEU</name>
<reference evidence="1 2" key="1">
    <citation type="submission" date="2024-03" db="EMBL/GenBank/DDBJ databases">
        <title>Draft genome sequence of Pseudonocardia nematodicida JCM 31783.</title>
        <authorList>
            <person name="Butdee W."/>
            <person name="Duangmal K."/>
        </authorList>
    </citation>
    <scope>NUCLEOTIDE SEQUENCE [LARGE SCALE GENOMIC DNA]</scope>
    <source>
        <strain evidence="1 2">JCM 31783</strain>
    </source>
</reference>
<dbReference type="Proteomes" id="UP001494902">
    <property type="component" value="Unassembled WGS sequence"/>
</dbReference>
<accession>A0ABV1KDQ0</accession>
<evidence type="ECO:0008006" key="3">
    <source>
        <dbReference type="Google" id="ProtNLM"/>
    </source>
</evidence>
<organism evidence="1 2">
    <name type="scientific">Pseudonocardia nematodicida</name>
    <dbReference type="NCBI Taxonomy" id="1206997"/>
    <lineage>
        <taxon>Bacteria</taxon>
        <taxon>Bacillati</taxon>
        <taxon>Actinomycetota</taxon>
        <taxon>Actinomycetes</taxon>
        <taxon>Pseudonocardiales</taxon>
        <taxon>Pseudonocardiaceae</taxon>
        <taxon>Pseudonocardia</taxon>
    </lineage>
</organism>
<dbReference type="RefSeq" id="WP_349298822.1">
    <property type="nucleotide sequence ID" value="NZ_JBEDNQ010000005.1"/>
</dbReference>
<dbReference type="EMBL" id="JBEDNQ010000005">
    <property type="protein sequence ID" value="MEQ3551752.1"/>
    <property type="molecule type" value="Genomic_DNA"/>
</dbReference>